<feature type="region of interest" description="Disordered" evidence="1">
    <location>
        <begin position="62"/>
        <end position="107"/>
    </location>
</feature>
<name>A0A8K1FE29_PYTOL</name>
<dbReference type="Proteomes" id="UP000794436">
    <property type="component" value="Unassembled WGS sequence"/>
</dbReference>
<evidence type="ECO:0000313" key="3">
    <source>
        <dbReference type="Proteomes" id="UP000794436"/>
    </source>
</evidence>
<gene>
    <name evidence="2" type="ORF">Poli38472_003449</name>
</gene>
<evidence type="ECO:0000256" key="1">
    <source>
        <dbReference type="SAM" id="MobiDB-lite"/>
    </source>
</evidence>
<comment type="caution">
    <text evidence="2">The sequence shown here is derived from an EMBL/GenBank/DDBJ whole genome shotgun (WGS) entry which is preliminary data.</text>
</comment>
<reference evidence="2" key="1">
    <citation type="submission" date="2019-03" db="EMBL/GenBank/DDBJ databases">
        <title>Long read genome sequence of the mycoparasitic Pythium oligandrum ATCC 38472 isolated from sugarbeet rhizosphere.</title>
        <authorList>
            <person name="Gaulin E."/>
        </authorList>
    </citation>
    <scope>NUCLEOTIDE SEQUENCE</scope>
    <source>
        <strain evidence="2">ATCC 38472_TT</strain>
    </source>
</reference>
<sequence length="127" mass="14385">MSTQQQRVWRTDRHDKSVDGVRISSIKLTRAPSQQPTTTMNNFTIANATSLHFSQACSIVKKAKAEDERNTTSETSQARFLRKVQTQTQETAHTTDTTTSQQEKTKSIWRRQLLISNSLFRSGGKIA</sequence>
<dbReference type="EMBL" id="SPLM01000144">
    <property type="protein sequence ID" value="TMW57524.1"/>
    <property type="molecule type" value="Genomic_DNA"/>
</dbReference>
<feature type="compositionally biased region" description="Low complexity" evidence="1">
    <location>
        <begin position="85"/>
        <end position="102"/>
    </location>
</feature>
<keyword evidence="3" id="KW-1185">Reference proteome</keyword>
<dbReference type="AlphaFoldDB" id="A0A8K1FE29"/>
<protein>
    <submittedName>
        <fullName evidence="2">Uncharacterized protein</fullName>
    </submittedName>
</protein>
<accession>A0A8K1FE29</accession>
<evidence type="ECO:0000313" key="2">
    <source>
        <dbReference type="EMBL" id="TMW57524.1"/>
    </source>
</evidence>
<organism evidence="2 3">
    <name type="scientific">Pythium oligandrum</name>
    <name type="common">Mycoparasitic fungus</name>
    <dbReference type="NCBI Taxonomy" id="41045"/>
    <lineage>
        <taxon>Eukaryota</taxon>
        <taxon>Sar</taxon>
        <taxon>Stramenopiles</taxon>
        <taxon>Oomycota</taxon>
        <taxon>Peronosporomycetes</taxon>
        <taxon>Pythiales</taxon>
        <taxon>Pythiaceae</taxon>
        <taxon>Pythium</taxon>
    </lineage>
</organism>
<proteinExistence type="predicted"/>